<dbReference type="GO" id="GO:0005634">
    <property type="term" value="C:nucleus"/>
    <property type="evidence" value="ECO:0007669"/>
    <property type="project" value="TreeGrafter"/>
</dbReference>
<dbReference type="GO" id="GO:0005829">
    <property type="term" value="C:cytosol"/>
    <property type="evidence" value="ECO:0007669"/>
    <property type="project" value="TreeGrafter"/>
</dbReference>
<dbReference type="FunFam" id="3.40.50.970:FF:000024">
    <property type="entry name" value="Pyruvate decarboxylase isozyme"/>
    <property type="match status" value="1"/>
</dbReference>
<evidence type="ECO:0000256" key="11">
    <source>
        <dbReference type="PIRSR" id="PIRSR036565-2"/>
    </source>
</evidence>
<dbReference type="InterPro" id="IPR029061">
    <property type="entry name" value="THDP-binding"/>
</dbReference>
<comment type="caution">
    <text evidence="16">The sequence shown here is derived from an EMBL/GenBank/DDBJ whole genome shotgun (WGS) entry which is preliminary data.</text>
</comment>
<evidence type="ECO:0000259" key="15">
    <source>
        <dbReference type="Pfam" id="PF02776"/>
    </source>
</evidence>
<comment type="cofactor">
    <cofactor evidence="11">
        <name>Mg(2+)</name>
        <dbReference type="ChEBI" id="CHEBI:18420"/>
    </cofactor>
    <text evidence="11">Binds 1 Mg(2+) per subunit.</text>
</comment>
<dbReference type="GO" id="GO:0030976">
    <property type="term" value="F:thiamine pyrophosphate binding"/>
    <property type="evidence" value="ECO:0007669"/>
    <property type="project" value="InterPro"/>
</dbReference>
<evidence type="ECO:0000256" key="6">
    <source>
        <dbReference type="ARBA" id="ARBA00022723"/>
    </source>
</evidence>
<protein>
    <recommendedName>
        <fullName evidence="5">Pyruvate decarboxylase</fullName>
        <ecNumber evidence="4">4.1.1.1</ecNumber>
    </recommendedName>
</protein>
<accession>A0AAE0TZ28</accession>
<dbReference type="CDD" id="cd07038">
    <property type="entry name" value="TPP_PYR_PDC_IPDC_like"/>
    <property type="match status" value="1"/>
</dbReference>
<dbReference type="SUPFAM" id="SSF52467">
    <property type="entry name" value="DHS-like NAD/FAD-binding domain"/>
    <property type="match status" value="1"/>
</dbReference>
<dbReference type="GO" id="GO:0004737">
    <property type="term" value="F:pyruvate decarboxylase activity"/>
    <property type="evidence" value="ECO:0007669"/>
    <property type="project" value="UniProtKB-EC"/>
</dbReference>
<dbReference type="PANTHER" id="PTHR43452:SF30">
    <property type="entry name" value="PYRUVATE DECARBOXYLASE ISOZYME 1-RELATED"/>
    <property type="match status" value="1"/>
</dbReference>
<keyword evidence="6 11" id="KW-0479">Metal-binding</keyword>
<dbReference type="SUPFAM" id="SSF52518">
    <property type="entry name" value="Thiamin diphosphate-binding fold (THDP-binding)"/>
    <property type="match status" value="2"/>
</dbReference>
<evidence type="ECO:0000313" key="17">
    <source>
        <dbReference type="Proteomes" id="UP001285441"/>
    </source>
</evidence>
<evidence type="ECO:0000313" key="16">
    <source>
        <dbReference type="EMBL" id="KAK3384923.1"/>
    </source>
</evidence>
<dbReference type="Proteomes" id="UP001285441">
    <property type="component" value="Unassembled WGS sequence"/>
</dbReference>
<evidence type="ECO:0000256" key="3">
    <source>
        <dbReference type="ARBA" id="ARBA00007812"/>
    </source>
</evidence>
<dbReference type="Pfam" id="PF00205">
    <property type="entry name" value="TPP_enzyme_M"/>
    <property type="match status" value="1"/>
</dbReference>
<evidence type="ECO:0000256" key="5">
    <source>
        <dbReference type="ARBA" id="ARBA00014422"/>
    </source>
</evidence>
<dbReference type="Gene3D" id="3.40.50.970">
    <property type="match status" value="2"/>
</dbReference>
<reference evidence="16" key="1">
    <citation type="journal article" date="2023" name="Mol. Phylogenet. Evol.">
        <title>Genome-scale phylogeny and comparative genomics of the fungal order Sordariales.</title>
        <authorList>
            <person name="Hensen N."/>
            <person name="Bonometti L."/>
            <person name="Westerberg I."/>
            <person name="Brannstrom I.O."/>
            <person name="Guillou S."/>
            <person name="Cros-Aarteil S."/>
            <person name="Calhoun S."/>
            <person name="Haridas S."/>
            <person name="Kuo A."/>
            <person name="Mondo S."/>
            <person name="Pangilinan J."/>
            <person name="Riley R."/>
            <person name="LaButti K."/>
            <person name="Andreopoulos B."/>
            <person name="Lipzen A."/>
            <person name="Chen C."/>
            <person name="Yan M."/>
            <person name="Daum C."/>
            <person name="Ng V."/>
            <person name="Clum A."/>
            <person name="Steindorff A."/>
            <person name="Ohm R.A."/>
            <person name="Martin F."/>
            <person name="Silar P."/>
            <person name="Natvig D.O."/>
            <person name="Lalanne C."/>
            <person name="Gautier V."/>
            <person name="Ament-Velasquez S.L."/>
            <person name="Kruys A."/>
            <person name="Hutchinson M.I."/>
            <person name="Powell A.J."/>
            <person name="Barry K."/>
            <person name="Miller A.N."/>
            <person name="Grigoriev I.V."/>
            <person name="Debuchy R."/>
            <person name="Gladieux P."/>
            <person name="Hiltunen Thoren M."/>
            <person name="Johannesson H."/>
        </authorList>
    </citation>
    <scope>NUCLEOTIDE SEQUENCE</scope>
    <source>
        <strain evidence="16">CBS 232.78</strain>
    </source>
</reference>
<dbReference type="Gene3D" id="3.40.50.1220">
    <property type="entry name" value="TPP-binding domain"/>
    <property type="match status" value="1"/>
</dbReference>
<dbReference type="GO" id="GO:0000287">
    <property type="term" value="F:magnesium ion binding"/>
    <property type="evidence" value="ECO:0007669"/>
    <property type="project" value="InterPro"/>
</dbReference>
<feature type="domain" description="Thiamine pyrophosphate enzyme TPP-binding" evidence="14">
    <location>
        <begin position="403"/>
        <end position="520"/>
    </location>
</feature>
<dbReference type="InterPro" id="IPR012110">
    <property type="entry name" value="PDC/IPDC-like"/>
</dbReference>
<proteinExistence type="inferred from homology"/>
<feature type="binding site" evidence="11">
    <location>
        <position position="467"/>
    </location>
    <ligand>
        <name>Mg(2+)</name>
        <dbReference type="ChEBI" id="CHEBI:18420"/>
    </ligand>
</feature>
<comment type="cofactor">
    <cofactor evidence="2">
        <name>thiamine diphosphate</name>
        <dbReference type="ChEBI" id="CHEBI:58937"/>
    </cofactor>
</comment>
<evidence type="ECO:0000256" key="1">
    <source>
        <dbReference type="ARBA" id="ARBA00001041"/>
    </source>
</evidence>
<keyword evidence="10" id="KW-0456">Lyase</keyword>
<dbReference type="EMBL" id="JAULSW010000004">
    <property type="protein sequence ID" value="KAK3384923.1"/>
    <property type="molecule type" value="Genomic_DNA"/>
</dbReference>
<comment type="similarity">
    <text evidence="3 12">Belongs to the TPP enzyme family.</text>
</comment>
<dbReference type="GO" id="GO:0000949">
    <property type="term" value="P:aromatic amino acid family catabolic process to alcohol via Ehrlich pathway"/>
    <property type="evidence" value="ECO:0007669"/>
    <property type="project" value="TreeGrafter"/>
</dbReference>
<feature type="domain" description="Thiamine pyrophosphate enzyme central" evidence="13">
    <location>
        <begin position="200"/>
        <end position="320"/>
    </location>
</feature>
<gene>
    <name evidence="16" type="ORF">B0H63DRAFT_559638</name>
</gene>
<evidence type="ECO:0000256" key="2">
    <source>
        <dbReference type="ARBA" id="ARBA00001964"/>
    </source>
</evidence>
<dbReference type="InterPro" id="IPR047213">
    <property type="entry name" value="TPP_PYR_PDC_IPDC-like"/>
</dbReference>
<evidence type="ECO:0000259" key="14">
    <source>
        <dbReference type="Pfam" id="PF02775"/>
    </source>
</evidence>
<dbReference type="Pfam" id="PF02776">
    <property type="entry name" value="TPP_enzyme_N"/>
    <property type="match status" value="1"/>
</dbReference>
<dbReference type="InterPro" id="IPR012000">
    <property type="entry name" value="Thiamin_PyroP_enz_cen_dom"/>
</dbReference>
<dbReference type="InterPro" id="IPR012001">
    <property type="entry name" value="Thiamin_PyroP_enz_TPP-bd_dom"/>
</dbReference>
<comment type="catalytic activity">
    <reaction evidence="1">
        <text>a 2-oxocarboxylate + H(+) = an aldehyde + CO2</text>
        <dbReference type="Rhea" id="RHEA:11628"/>
        <dbReference type="ChEBI" id="CHEBI:15378"/>
        <dbReference type="ChEBI" id="CHEBI:16526"/>
        <dbReference type="ChEBI" id="CHEBI:17478"/>
        <dbReference type="ChEBI" id="CHEBI:35179"/>
        <dbReference type="EC" id="4.1.1.1"/>
    </reaction>
</comment>
<keyword evidence="8 11" id="KW-0460">Magnesium</keyword>
<dbReference type="PIRSF" id="PIRSF036565">
    <property type="entry name" value="Pyruvt_ip_decrb"/>
    <property type="match status" value="1"/>
</dbReference>
<feature type="domain" description="Thiamine pyrophosphate enzyme N-terminal TPP-binding" evidence="15">
    <location>
        <begin position="7"/>
        <end position="113"/>
    </location>
</feature>
<organism evidence="16 17">
    <name type="scientific">Podospora didyma</name>
    <dbReference type="NCBI Taxonomy" id="330526"/>
    <lineage>
        <taxon>Eukaryota</taxon>
        <taxon>Fungi</taxon>
        <taxon>Dikarya</taxon>
        <taxon>Ascomycota</taxon>
        <taxon>Pezizomycotina</taxon>
        <taxon>Sordariomycetes</taxon>
        <taxon>Sordariomycetidae</taxon>
        <taxon>Sordariales</taxon>
        <taxon>Podosporaceae</taxon>
        <taxon>Podospora</taxon>
    </lineage>
</organism>
<evidence type="ECO:0000259" key="13">
    <source>
        <dbReference type="Pfam" id="PF00205"/>
    </source>
</evidence>
<sequence length="569" mass="61427">MPEILIGEYLFLRLKEIGVETVFGVPGDFELALLDLVEPQGLSWIGTPNELVGGYAADGYARVKGAAAVVTTFGPGELSALCALGGAFTEFVPVLHIVGYPSTQAQKSGKILHHTLGDGSYEHYVKMSSELSCATAVLKDSSTAVAEIDRVLNAMMYHSQPGYIGISEDVAYTKVSTEYLKTPIVRTLPPSASEPEAKALAKVMELLESAKSPILIIDGGAARQSWAEHIDPLIESLKIPFFVSVIGKGIANEESMYYKGCYNGAASCPDHVVEAVEKADCILWLGNYPSDFNTGIFSEKIDPNTVIDLQRFFMKIGETKYDAKINHILPKLTKAFQSRSKQSQLIVSQSPALHVPRPEKIEHEWLWDRMSTFFQPGDLVISETGTCQAGLTASKFPAGCGGWTQAVYGSIGYAAGAAAGGAIAAQETGKFKRMVLITGEGSLQLTIQAFSILNRFGIPAVVFILNNGGYTIERFFRGWNAAYNDIPIWDYSAIFKALSPDVPEAKGFKVTTAAELDALLSDHEFNSATYPQCVDMIMDEHDAPKVLTATFEATKASAEAALQNGVDGN</sequence>
<dbReference type="PANTHER" id="PTHR43452">
    <property type="entry name" value="PYRUVATE DECARBOXYLASE"/>
    <property type="match status" value="1"/>
</dbReference>
<dbReference type="InterPro" id="IPR011766">
    <property type="entry name" value="TPP_enzyme_TPP-bd"/>
</dbReference>
<keyword evidence="17" id="KW-1185">Reference proteome</keyword>
<keyword evidence="9 12" id="KW-0786">Thiamine pyrophosphate</keyword>
<evidence type="ECO:0000256" key="7">
    <source>
        <dbReference type="ARBA" id="ARBA00022793"/>
    </source>
</evidence>
<dbReference type="EC" id="4.1.1.1" evidence="4"/>
<evidence type="ECO:0000256" key="9">
    <source>
        <dbReference type="ARBA" id="ARBA00023052"/>
    </source>
</evidence>
<dbReference type="Pfam" id="PF02775">
    <property type="entry name" value="TPP_enzyme_C"/>
    <property type="match status" value="1"/>
</dbReference>
<feature type="binding site" evidence="11">
    <location>
        <position position="469"/>
    </location>
    <ligand>
        <name>Mg(2+)</name>
        <dbReference type="ChEBI" id="CHEBI:18420"/>
    </ligand>
</feature>
<dbReference type="InterPro" id="IPR029035">
    <property type="entry name" value="DHS-like_NAD/FAD-binding_dom"/>
</dbReference>
<dbReference type="FunFam" id="3.40.50.970:FF:000019">
    <property type="entry name" value="Pyruvate decarboxylase isozyme"/>
    <property type="match status" value="1"/>
</dbReference>
<dbReference type="AlphaFoldDB" id="A0AAE0TZ28"/>
<evidence type="ECO:0000256" key="4">
    <source>
        <dbReference type="ARBA" id="ARBA00013202"/>
    </source>
</evidence>
<name>A0AAE0TZ28_9PEZI</name>
<reference evidence="16" key="2">
    <citation type="submission" date="2023-06" db="EMBL/GenBank/DDBJ databases">
        <authorList>
            <consortium name="Lawrence Berkeley National Laboratory"/>
            <person name="Haridas S."/>
            <person name="Hensen N."/>
            <person name="Bonometti L."/>
            <person name="Westerberg I."/>
            <person name="Brannstrom I.O."/>
            <person name="Guillou S."/>
            <person name="Cros-Aarteil S."/>
            <person name="Calhoun S."/>
            <person name="Kuo A."/>
            <person name="Mondo S."/>
            <person name="Pangilinan J."/>
            <person name="Riley R."/>
            <person name="LaButti K."/>
            <person name="Andreopoulos B."/>
            <person name="Lipzen A."/>
            <person name="Chen C."/>
            <person name="Yanf M."/>
            <person name="Daum C."/>
            <person name="Ng V."/>
            <person name="Clum A."/>
            <person name="Steindorff A."/>
            <person name="Ohm R."/>
            <person name="Martin F."/>
            <person name="Silar P."/>
            <person name="Natvig D."/>
            <person name="Lalanne C."/>
            <person name="Gautier V."/>
            <person name="Ament-velasquez S.L."/>
            <person name="Kruys A."/>
            <person name="Hutchinson M.I."/>
            <person name="Powell A.J."/>
            <person name="Barry K."/>
            <person name="Miller A.N."/>
            <person name="Grigoriev I.V."/>
            <person name="Debuchy R."/>
            <person name="Gladieux P."/>
            <person name="Thoren M.H."/>
            <person name="Johannesson H."/>
        </authorList>
    </citation>
    <scope>NUCLEOTIDE SEQUENCE</scope>
    <source>
        <strain evidence="16">CBS 232.78</strain>
    </source>
</reference>
<keyword evidence="7" id="KW-0210">Decarboxylase</keyword>
<evidence type="ECO:0000256" key="12">
    <source>
        <dbReference type="RuleBase" id="RU362132"/>
    </source>
</evidence>
<evidence type="ECO:0000256" key="8">
    <source>
        <dbReference type="ARBA" id="ARBA00022842"/>
    </source>
</evidence>
<evidence type="ECO:0000256" key="10">
    <source>
        <dbReference type="ARBA" id="ARBA00023239"/>
    </source>
</evidence>